<name>A0ABC8WHP1_9POAL</name>
<gene>
    <name evidence="1" type="ORF">URODEC1_LOCUS14051</name>
</gene>
<organism evidence="1 2">
    <name type="scientific">Urochloa decumbens</name>
    <dbReference type="NCBI Taxonomy" id="240449"/>
    <lineage>
        <taxon>Eukaryota</taxon>
        <taxon>Viridiplantae</taxon>
        <taxon>Streptophyta</taxon>
        <taxon>Embryophyta</taxon>
        <taxon>Tracheophyta</taxon>
        <taxon>Spermatophyta</taxon>
        <taxon>Magnoliopsida</taxon>
        <taxon>Liliopsida</taxon>
        <taxon>Poales</taxon>
        <taxon>Poaceae</taxon>
        <taxon>PACMAD clade</taxon>
        <taxon>Panicoideae</taxon>
        <taxon>Panicodae</taxon>
        <taxon>Paniceae</taxon>
        <taxon>Melinidinae</taxon>
        <taxon>Urochloa</taxon>
    </lineage>
</organism>
<proteinExistence type="predicted"/>
<evidence type="ECO:0000313" key="2">
    <source>
        <dbReference type="Proteomes" id="UP001497457"/>
    </source>
</evidence>
<evidence type="ECO:0000313" key="1">
    <source>
        <dbReference type="EMBL" id="CAL4909945.1"/>
    </source>
</evidence>
<keyword evidence="2" id="KW-1185">Reference proteome</keyword>
<accession>A0ABC8WHP1</accession>
<protein>
    <submittedName>
        <fullName evidence="1">Uncharacterized protein</fullName>
    </submittedName>
</protein>
<dbReference type="AlphaFoldDB" id="A0ABC8WHP1"/>
<dbReference type="EMBL" id="OZ075122">
    <property type="protein sequence ID" value="CAL4909945.1"/>
    <property type="molecule type" value="Genomic_DNA"/>
</dbReference>
<reference evidence="1" key="1">
    <citation type="submission" date="2024-10" db="EMBL/GenBank/DDBJ databases">
        <authorList>
            <person name="Ryan C."/>
        </authorList>
    </citation>
    <scope>NUCLEOTIDE SEQUENCE [LARGE SCALE GENOMIC DNA]</scope>
</reference>
<sequence length="100" mass="11186">MATRKMASRAKKRMVWTMMEATLVWKLPMAIKRDLAGIWKISPGESRMNSTNEMNTGAQSCIFFFNSGWPSPTAYSLSLSVKTADGKASSMAGWLSRFRV</sequence>
<dbReference type="Proteomes" id="UP001497457">
    <property type="component" value="Chromosome 12b"/>
</dbReference>